<organism evidence="3 4">
    <name type="scientific">Methanospirillum hungatei JF-1 (strain ATCC 27890 / DSM 864 / NBRC 100397 / JF-1)</name>
    <dbReference type="NCBI Taxonomy" id="323259"/>
    <lineage>
        <taxon>Archaea</taxon>
        <taxon>Methanobacteriati</taxon>
        <taxon>Methanobacteriota</taxon>
        <taxon>Stenosarchaea group</taxon>
        <taxon>Methanomicrobia</taxon>
        <taxon>Methanomicrobiales</taxon>
        <taxon>Methanospirillaceae</taxon>
        <taxon>Methanospirillum</taxon>
    </lineage>
</organism>
<dbReference type="SUPFAM" id="SSF50037">
    <property type="entry name" value="C-terminal domain of transcriptional repressors"/>
    <property type="match status" value="1"/>
</dbReference>
<accession>Q2FMN1</accession>
<dbReference type="GO" id="GO:0046983">
    <property type="term" value="F:protein dimerization activity"/>
    <property type="evidence" value="ECO:0007669"/>
    <property type="project" value="InterPro"/>
</dbReference>
<dbReference type="InterPro" id="IPR036421">
    <property type="entry name" value="Fe_dep_repressor_sf"/>
</dbReference>
<gene>
    <name evidence="3" type="ordered locus">Mhun_0466</name>
</gene>
<dbReference type="SMART" id="SM00899">
    <property type="entry name" value="FeoA"/>
    <property type="match status" value="1"/>
</dbReference>
<dbReference type="InterPro" id="IPR007167">
    <property type="entry name" value="Fe-transptr_FeoA-like"/>
</dbReference>
<dbReference type="Gene3D" id="2.30.30.90">
    <property type="match status" value="1"/>
</dbReference>
<sequence>MDVAEREDTLLSLMRQARLTGQGGRPEDIAGHTSLSIEQVTEVLTKLVMNGEVTYQNDGAYHLSPSGIRAAEAIMRRHRVLETFLQEMLGMEHELAHAQACTMEHHTTDDTINRLRGFLRGNRDCPVTCHGHVRRCSFKSLADCAHGDVVKIDAIRGCGRGGRLADLGLIPGEKVMVKQRMADTLLIRVKDCDIAISPEIARSVLVEVDQ</sequence>
<evidence type="ECO:0000256" key="1">
    <source>
        <dbReference type="ARBA" id="ARBA00023004"/>
    </source>
</evidence>
<dbReference type="PANTHER" id="PTHR33238:SF7">
    <property type="entry name" value="IRON-DEPENDENT TRANSCRIPTIONAL REGULATOR"/>
    <property type="match status" value="1"/>
</dbReference>
<dbReference type="KEGG" id="mhu:Mhun_0466"/>
<dbReference type="GeneID" id="3922168"/>
<dbReference type="InterPro" id="IPR008988">
    <property type="entry name" value="Transcriptional_repressor_C"/>
</dbReference>
<dbReference type="InterPro" id="IPR022689">
    <property type="entry name" value="Iron_dep_repressor"/>
</dbReference>
<name>Q2FMN1_METHJ</name>
<keyword evidence="4" id="KW-1185">Reference proteome</keyword>
<reference evidence="4" key="1">
    <citation type="journal article" date="2016" name="Stand. Genomic Sci.">
        <title>Complete genome sequence of Methanospirillum hungatei type strain JF1.</title>
        <authorList>
            <person name="Gunsalus R.P."/>
            <person name="Cook L.E."/>
            <person name="Crable B."/>
            <person name="Rohlin L."/>
            <person name="McDonald E."/>
            <person name="Mouttaki H."/>
            <person name="Sieber J.R."/>
            <person name="Poweleit N."/>
            <person name="Zhou H."/>
            <person name="Lapidus A.L."/>
            <person name="Daligault H.E."/>
            <person name="Land M."/>
            <person name="Gilna P."/>
            <person name="Ivanova N."/>
            <person name="Kyrpides N."/>
            <person name="Culley D.E."/>
            <person name="McInerney M.J."/>
        </authorList>
    </citation>
    <scope>NUCLEOTIDE SEQUENCE [LARGE SCALE GENOMIC DNA]</scope>
    <source>
        <strain evidence="4">ATCC 27890 / DSM 864 / NBRC 100397 / JF-1</strain>
    </source>
</reference>
<dbReference type="RefSeq" id="WP_011447516.1">
    <property type="nucleotide sequence ID" value="NC_007796.1"/>
</dbReference>
<dbReference type="OrthoDB" id="24735at2157"/>
<dbReference type="Proteomes" id="UP000001941">
    <property type="component" value="Chromosome"/>
</dbReference>
<dbReference type="InParanoid" id="Q2FMN1"/>
<dbReference type="Pfam" id="PF04023">
    <property type="entry name" value="FeoA"/>
    <property type="match status" value="1"/>
</dbReference>
<proteinExistence type="predicted"/>
<evidence type="ECO:0000313" key="4">
    <source>
        <dbReference type="Proteomes" id="UP000001941"/>
    </source>
</evidence>
<feature type="domain" description="Ferrous iron transporter FeoA-like" evidence="2">
    <location>
        <begin position="139"/>
        <end position="208"/>
    </location>
</feature>
<dbReference type="InterPro" id="IPR038157">
    <property type="entry name" value="FeoA_core_dom"/>
</dbReference>
<dbReference type="EnsemblBacteria" id="ABD40228">
    <property type="protein sequence ID" value="ABD40228"/>
    <property type="gene ID" value="Mhun_0466"/>
</dbReference>
<dbReference type="eggNOG" id="arCOG02099">
    <property type="taxonomic scope" value="Archaea"/>
</dbReference>
<dbReference type="GO" id="GO:0046914">
    <property type="term" value="F:transition metal ion binding"/>
    <property type="evidence" value="ECO:0007669"/>
    <property type="project" value="InterPro"/>
</dbReference>
<dbReference type="Gene3D" id="1.10.10.10">
    <property type="entry name" value="Winged helix-like DNA-binding domain superfamily/Winged helix DNA-binding domain"/>
    <property type="match status" value="1"/>
</dbReference>
<keyword evidence="1" id="KW-0408">Iron</keyword>
<dbReference type="AlphaFoldDB" id="Q2FMN1"/>
<evidence type="ECO:0000259" key="2">
    <source>
        <dbReference type="SMART" id="SM00899"/>
    </source>
</evidence>
<dbReference type="PANTHER" id="PTHR33238">
    <property type="entry name" value="IRON (METAL) DEPENDENT REPRESSOR, DTXR FAMILY"/>
    <property type="match status" value="1"/>
</dbReference>
<dbReference type="InterPro" id="IPR050536">
    <property type="entry name" value="DtxR_MntR_Metal-Reg"/>
</dbReference>
<dbReference type="HOGENOM" id="CLU_069532_0_1_2"/>
<dbReference type="EMBL" id="CP000254">
    <property type="protein sequence ID" value="ABD40228.1"/>
    <property type="molecule type" value="Genomic_DNA"/>
</dbReference>
<dbReference type="InterPro" id="IPR001367">
    <property type="entry name" value="Fe_dep_repressor"/>
</dbReference>
<dbReference type="SUPFAM" id="SSF47979">
    <property type="entry name" value="Iron-dependent repressor protein, dimerization domain"/>
    <property type="match status" value="1"/>
</dbReference>
<dbReference type="SMART" id="SM00529">
    <property type="entry name" value="HTH_DTXR"/>
    <property type="match status" value="1"/>
</dbReference>
<protein>
    <submittedName>
        <fullName evidence="3">Iron dependent repressor</fullName>
    </submittedName>
</protein>
<dbReference type="STRING" id="323259.Mhun_0466"/>
<dbReference type="GO" id="GO:0003700">
    <property type="term" value="F:DNA-binding transcription factor activity"/>
    <property type="evidence" value="ECO:0007669"/>
    <property type="project" value="InterPro"/>
</dbReference>
<dbReference type="InterPro" id="IPR036388">
    <property type="entry name" value="WH-like_DNA-bd_sf"/>
</dbReference>
<dbReference type="Pfam" id="PF02742">
    <property type="entry name" value="Fe_dep_repr_C"/>
    <property type="match status" value="1"/>
</dbReference>
<evidence type="ECO:0000313" key="3">
    <source>
        <dbReference type="EMBL" id="ABD40228.1"/>
    </source>
</evidence>